<dbReference type="RefSeq" id="WP_127000294.1">
    <property type="nucleotide sequence ID" value="NZ_CP034346.1"/>
</dbReference>
<proteinExistence type="predicted"/>
<evidence type="ECO:0000313" key="2">
    <source>
        <dbReference type="Proteomes" id="UP000270678"/>
    </source>
</evidence>
<dbReference type="KEGG" id="plut:EI981_17500"/>
<sequence length="74" mass="8734">MTHYTIMPEEEYWAQPEVQEMYTELEMGGVLMQVRMEQGNRATIVRLLRCNLEDYLNPRLAPGQQIVYLPALFN</sequence>
<protein>
    <recommendedName>
        <fullName evidence="3">YlzJ-like protein</fullName>
    </recommendedName>
</protein>
<dbReference type="Proteomes" id="UP000270678">
    <property type="component" value="Chromosome"/>
</dbReference>
<dbReference type="OrthoDB" id="1683573at2"/>
<organism evidence="1 2">
    <name type="scientific">Paenibacillus lutimineralis</name>
    <dbReference type="NCBI Taxonomy" id="2707005"/>
    <lineage>
        <taxon>Bacteria</taxon>
        <taxon>Bacillati</taxon>
        <taxon>Bacillota</taxon>
        <taxon>Bacilli</taxon>
        <taxon>Bacillales</taxon>
        <taxon>Paenibacillaceae</taxon>
        <taxon>Paenibacillus</taxon>
    </lineage>
</organism>
<reference evidence="2" key="1">
    <citation type="submission" date="2018-12" db="EMBL/GenBank/DDBJ databases">
        <title>Complete genome sequence of Paenibacillus sp. MBLB1234.</title>
        <authorList>
            <person name="Nam Y.-D."/>
            <person name="Kang J."/>
            <person name="Chung W.-H."/>
            <person name="Park Y.S."/>
        </authorList>
    </citation>
    <scope>NUCLEOTIDE SEQUENCE [LARGE SCALE GENOMIC DNA]</scope>
    <source>
        <strain evidence="2">MBLB1234</strain>
    </source>
</reference>
<dbReference type="InterPro" id="IPR025619">
    <property type="entry name" value="YlzJ"/>
</dbReference>
<dbReference type="AlphaFoldDB" id="A0A3S9V0K4"/>
<dbReference type="Pfam" id="PF14035">
    <property type="entry name" value="YlzJ"/>
    <property type="match status" value="1"/>
</dbReference>
<dbReference type="EMBL" id="CP034346">
    <property type="protein sequence ID" value="AZS16051.1"/>
    <property type="molecule type" value="Genomic_DNA"/>
</dbReference>
<gene>
    <name evidence="1" type="ORF">EI981_17500</name>
</gene>
<name>A0A3S9V0K4_9BACL</name>
<keyword evidence="2" id="KW-1185">Reference proteome</keyword>
<evidence type="ECO:0000313" key="1">
    <source>
        <dbReference type="EMBL" id="AZS16051.1"/>
    </source>
</evidence>
<evidence type="ECO:0008006" key="3">
    <source>
        <dbReference type="Google" id="ProtNLM"/>
    </source>
</evidence>
<accession>A0A3S9V0K4</accession>